<dbReference type="InterPro" id="IPR001242">
    <property type="entry name" value="Condensation_dom"/>
</dbReference>
<organism evidence="5 6">
    <name type="scientific">Nodularia spumigena CENA596</name>
    <dbReference type="NCBI Taxonomy" id="1819295"/>
    <lineage>
        <taxon>Bacteria</taxon>
        <taxon>Bacillati</taxon>
        <taxon>Cyanobacteriota</taxon>
        <taxon>Cyanophyceae</taxon>
        <taxon>Nostocales</taxon>
        <taxon>Nodulariaceae</taxon>
        <taxon>Nodularia</taxon>
    </lineage>
</organism>
<dbReference type="GO" id="GO:0005737">
    <property type="term" value="C:cytoplasm"/>
    <property type="evidence" value="ECO:0007669"/>
    <property type="project" value="TreeGrafter"/>
</dbReference>
<dbReference type="GO" id="GO:0044550">
    <property type="term" value="P:secondary metabolite biosynthetic process"/>
    <property type="evidence" value="ECO:0007669"/>
    <property type="project" value="TreeGrafter"/>
</dbReference>
<evidence type="ECO:0000313" key="6">
    <source>
        <dbReference type="Proteomes" id="UP000076555"/>
    </source>
</evidence>
<dbReference type="Pfam" id="PF13193">
    <property type="entry name" value="AMP-binding_C"/>
    <property type="match status" value="1"/>
</dbReference>
<dbReference type="PROSITE" id="PS50075">
    <property type="entry name" value="CARRIER"/>
    <property type="match status" value="1"/>
</dbReference>
<dbReference type="SUPFAM" id="SSF56801">
    <property type="entry name" value="Acetyl-CoA synthetase-like"/>
    <property type="match status" value="1"/>
</dbReference>
<dbReference type="Gene3D" id="3.30.300.30">
    <property type="match status" value="1"/>
</dbReference>
<dbReference type="GO" id="GO:0031177">
    <property type="term" value="F:phosphopantetheine binding"/>
    <property type="evidence" value="ECO:0007669"/>
    <property type="project" value="InterPro"/>
</dbReference>
<dbReference type="InterPro" id="IPR023213">
    <property type="entry name" value="CAT-like_dom_sf"/>
</dbReference>
<accession>A0A161XKB2</accession>
<dbReference type="InterPro" id="IPR020806">
    <property type="entry name" value="PKS_PP-bd"/>
</dbReference>
<dbReference type="InterPro" id="IPR010071">
    <property type="entry name" value="AA_adenyl_dom"/>
</dbReference>
<dbReference type="InterPro" id="IPR020845">
    <property type="entry name" value="AMP-binding_CS"/>
</dbReference>
<dbReference type="GO" id="GO:0003824">
    <property type="term" value="F:catalytic activity"/>
    <property type="evidence" value="ECO:0007669"/>
    <property type="project" value="InterPro"/>
</dbReference>
<dbReference type="FunFam" id="1.10.1200.10:FF:000005">
    <property type="entry name" value="Nonribosomal peptide synthetase 1"/>
    <property type="match status" value="1"/>
</dbReference>
<dbReference type="InterPro" id="IPR045851">
    <property type="entry name" value="AMP-bd_C_sf"/>
</dbReference>
<dbReference type="Gene3D" id="3.30.559.30">
    <property type="entry name" value="Nonribosomal peptide synthetase, condensation domain"/>
    <property type="match status" value="1"/>
</dbReference>
<dbReference type="PANTHER" id="PTHR45527:SF1">
    <property type="entry name" value="FATTY ACID SYNTHASE"/>
    <property type="match status" value="1"/>
</dbReference>
<dbReference type="FunFam" id="3.40.50.980:FF:000001">
    <property type="entry name" value="Non-ribosomal peptide synthetase"/>
    <property type="match status" value="1"/>
</dbReference>
<comment type="cofactor">
    <cofactor evidence="1">
        <name>pantetheine 4'-phosphate</name>
        <dbReference type="ChEBI" id="CHEBI:47942"/>
    </cofactor>
</comment>
<dbReference type="InterPro" id="IPR000873">
    <property type="entry name" value="AMP-dep_synth/lig_dom"/>
</dbReference>
<evidence type="ECO:0000256" key="2">
    <source>
        <dbReference type="ARBA" id="ARBA00022450"/>
    </source>
</evidence>
<dbReference type="GO" id="GO:0008610">
    <property type="term" value="P:lipid biosynthetic process"/>
    <property type="evidence" value="ECO:0007669"/>
    <property type="project" value="UniProtKB-ARBA"/>
</dbReference>
<dbReference type="NCBIfam" id="TIGR01733">
    <property type="entry name" value="AA-adenyl-dom"/>
    <property type="match status" value="1"/>
</dbReference>
<keyword evidence="2" id="KW-0596">Phosphopantetheine</keyword>
<dbReference type="Gene3D" id="2.30.38.10">
    <property type="entry name" value="Luciferase, Domain 3"/>
    <property type="match status" value="1"/>
</dbReference>
<protein>
    <submittedName>
        <fullName evidence="5">Non-ribosomal peptide synthetase</fullName>
    </submittedName>
</protein>
<dbReference type="Pfam" id="PF00550">
    <property type="entry name" value="PP-binding"/>
    <property type="match status" value="1"/>
</dbReference>
<evidence type="ECO:0000259" key="4">
    <source>
        <dbReference type="PROSITE" id="PS50075"/>
    </source>
</evidence>
<dbReference type="InterPro" id="IPR036736">
    <property type="entry name" value="ACP-like_sf"/>
</dbReference>
<dbReference type="Gene3D" id="3.30.559.10">
    <property type="entry name" value="Chloramphenicol acetyltransferase-like domain"/>
    <property type="match status" value="1"/>
</dbReference>
<evidence type="ECO:0000256" key="3">
    <source>
        <dbReference type="ARBA" id="ARBA00022553"/>
    </source>
</evidence>
<dbReference type="AlphaFoldDB" id="A0A161XKB2"/>
<dbReference type="GO" id="GO:0043041">
    <property type="term" value="P:amino acid activation for nonribosomal peptide biosynthetic process"/>
    <property type="evidence" value="ECO:0007669"/>
    <property type="project" value="TreeGrafter"/>
</dbReference>
<sequence>MVVAQKASNKNIEAIYPLSPMQQGMLFHSLYNPESKAYLSQISITLKGNLDILAFEQAWRKVIEWHPALRTVFVWKNRKQPLQVVQKQVNVPWVNLDWRSLSSEEKKSQLDSFRQSDREKYFALDKAPLLRFTLIRMTDESYDFIFSVHHILADGWSLSVLEQEVWLFYQAICKGEELNLVTPRPYRDYIAWLQQQDLGEAEKYWRKTLQGFSSPTPLVVDKVKGKNENPSKTYDHQYFSLSKEATATIRNFAQTNYLTVFTLVQAAWGILLSRYSGESDVVFGATVAGRPATLSGVQSMVGLFVNTLPVRSQLPHTEILPWLKQLQEKQLEREEYAYSPLVEIQAWSDLQPGESLFESFVVFENLPVYKELSGIDDLQIGSTRDTGHADYPLTLMVIPEEELQLTLIYASDRFSEDTINRIAGHLQTILLGIVANPHGLPGELPLLTSEEERLILRDWNQTEAENPLSASLHELVIKQAEKTPDAVALVFNQQQLTYQELSDRANQLAHYLQKLGVGADVPVGLCLERGLEVAIAILAILKAGGVCVPLDPSYPPERLELILQDTQVRVLITQTNLQALLKCDFPHHRLILDQQWTEISLESKTNPTTQITSENLAYIVYSSGSTGKPKGIAVPHYSITNLIEHHLAKMACGVGVLQFAPLSFDVSYHEIAAAWGTGGTLYMIPEETRLDLDKLVQLWANHPIQKVILPVSLLQQLAEVYGQQPELLQNLREICAAGEQLQITQPMIELFRQLPNCRLYNFYGPTEADLVTAYAFDQNPEKWPIYAPIGQAAVNVKVYILDKNLQPVPVGIVGELYVSGYGLAQGYFHRPELTNEKFISNPFGQFPYHRLYKTGDLARYLPDGNIEFLGRIDDVVKIRGYRVDLGELEAILSKHPQISQAVTTTHGENAKEKFLAAYFIPVVGQTVTASELRKYLAAQLPDYMIPSAFVQMESFPLSPNGKVNRKVLPIPNHNRPELNQNYIAPQNPTQELLAEIWSEVLGIERIGIDDNFFYLGGHSLKAIQLIGQIHKTYELDITVRHLFNYPTIGELATVLGELVGGEEIIDEISRTIQEISELSPEQVQAMLAQQ</sequence>
<dbReference type="PROSITE" id="PS00455">
    <property type="entry name" value="AMP_BINDING"/>
    <property type="match status" value="1"/>
</dbReference>
<dbReference type="SUPFAM" id="SSF52777">
    <property type="entry name" value="CoA-dependent acyltransferases"/>
    <property type="match status" value="2"/>
</dbReference>
<dbReference type="EMBL" id="LWAJ01000205">
    <property type="protein sequence ID" value="KZL49074.1"/>
    <property type="molecule type" value="Genomic_DNA"/>
</dbReference>
<dbReference type="SMART" id="SM01294">
    <property type="entry name" value="PKS_PP_betabranch"/>
    <property type="match status" value="1"/>
</dbReference>
<proteinExistence type="predicted"/>
<dbReference type="CDD" id="cd19543">
    <property type="entry name" value="DCL_NRPS"/>
    <property type="match status" value="1"/>
</dbReference>
<dbReference type="OrthoDB" id="9757538at2"/>
<feature type="domain" description="Carrier" evidence="4">
    <location>
        <begin position="984"/>
        <end position="1059"/>
    </location>
</feature>
<dbReference type="SMART" id="SM00823">
    <property type="entry name" value="PKS_PP"/>
    <property type="match status" value="1"/>
</dbReference>
<dbReference type="PANTHER" id="PTHR45527">
    <property type="entry name" value="NONRIBOSOMAL PEPTIDE SYNTHETASE"/>
    <property type="match status" value="1"/>
</dbReference>
<evidence type="ECO:0000313" key="5">
    <source>
        <dbReference type="EMBL" id="KZL49074.1"/>
    </source>
</evidence>
<reference evidence="5 6" key="1">
    <citation type="submission" date="2016-04" db="EMBL/GenBank/DDBJ databases">
        <title>Draft Genome Assembly of the Bloom-forming Cyanobacterium Nodularia spumigena Strain CENA596 in Shrimp Production Ponds.</title>
        <authorList>
            <person name="Popin R.V."/>
            <person name="Rigonato J."/>
            <person name="Abreu V.A."/>
            <person name="Andreote A.P."/>
            <person name="Silveira S.B."/>
            <person name="Odebrecht C."/>
            <person name="Fiore M.F."/>
        </authorList>
    </citation>
    <scope>NUCLEOTIDE SEQUENCE [LARGE SCALE GENOMIC DNA]</scope>
    <source>
        <strain evidence="5 6">CENA596</strain>
    </source>
</reference>
<dbReference type="Pfam" id="PF00501">
    <property type="entry name" value="AMP-binding"/>
    <property type="match status" value="1"/>
</dbReference>
<dbReference type="InterPro" id="IPR025110">
    <property type="entry name" value="AMP-bd_C"/>
</dbReference>
<dbReference type="Gene3D" id="1.10.1200.10">
    <property type="entry name" value="ACP-like"/>
    <property type="match status" value="1"/>
</dbReference>
<evidence type="ECO:0000256" key="1">
    <source>
        <dbReference type="ARBA" id="ARBA00001957"/>
    </source>
</evidence>
<dbReference type="RefSeq" id="WP_063873402.1">
    <property type="nucleotide sequence ID" value="NZ_CAWMRI010000205.1"/>
</dbReference>
<gene>
    <name evidence="5" type="ORF">A2T98_14660</name>
</gene>
<dbReference type="InterPro" id="IPR009081">
    <property type="entry name" value="PP-bd_ACP"/>
</dbReference>
<name>A0A161XKB2_NODSP</name>
<dbReference type="Proteomes" id="UP000076555">
    <property type="component" value="Unassembled WGS sequence"/>
</dbReference>
<dbReference type="SUPFAM" id="SSF47336">
    <property type="entry name" value="ACP-like"/>
    <property type="match status" value="1"/>
</dbReference>
<keyword evidence="3" id="KW-0597">Phosphoprotein</keyword>
<comment type="caution">
    <text evidence="5">The sequence shown here is derived from an EMBL/GenBank/DDBJ whole genome shotgun (WGS) entry which is preliminary data.</text>
</comment>
<dbReference type="Pfam" id="PF00668">
    <property type="entry name" value="Condensation"/>
    <property type="match status" value="1"/>
</dbReference>
<dbReference type="Gene3D" id="3.40.50.980">
    <property type="match status" value="2"/>
</dbReference>
<dbReference type="FunFam" id="2.30.38.10:FF:000001">
    <property type="entry name" value="Non-ribosomal peptide synthetase PvdI"/>
    <property type="match status" value="1"/>
</dbReference>